<feature type="compositionally biased region" description="Low complexity" evidence="1">
    <location>
        <begin position="423"/>
        <end position="460"/>
    </location>
</feature>
<protein>
    <recommendedName>
        <fullName evidence="6">CUB domain-containing protein</fullName>
    </recommendedName>
</protein>
<evidence type="ECO:0000256" key="3">
    <source>
        <dbReference type="SAM" id="SignalP"/>
    </source>
</evidence>
<evidence type="ECO:0000313" key="4">
    <source>
        <dbReference type="EMBL" id="KCV70771.1"/>
    </source>
</evidence>
<feature type="region of interest" description="Disordered" evidence="1">
    <location>
        <begin position="849"/>
        <end position="882"/>
    </location>
</feature>
<dbReference type="RefSeq" id="XP_009495287.1">
    <property type="nucleotide sequence ID" value="XM_009497012.1"/>
</dbReference>
<sequence>MLPGWRQPAWLAEILLFAALFAVFAWPSAGAPVIFGNRVPEYTCSPYTKQLFSYSARITSRPGGLPTDSRPSLPPSGLPAYNGTIITPAADTCRWTISSDAATGIQFWVDHFAFAPGTRLSVYTGQHAVAHALFIELTTASVPGMPPSVRIPAASALHYLPAYRQTPDTEGSEEADLEGPESEDDVWLDLPEMDESDTPVSPPHPIPQRPERLNLHFVVPASAAHVLVTPPPAGSAASLSPGHPLTGLNMLYELQYTPCTRGAECPAGYYCPSHNNRPGSDGGDESTTPNPPSGLGEETGAPVGDSLGDESELPAESFVRKCLLSSANRRADFRCLPVGYDSFHSPGTNGLFTMMRMDPTGDRPASPATSDITCEWVIDSPDLFRGVLLLDFVRLQLEDTDLIEVIPLPLGQLPSPPGHPDESASSDVGSAGSSLSESSSHSAGSSNSTHSASGDSSSSGSFGGGTIPRPWPDFVPPYWFGYLRWWLEMLWPWFPKSSEAGMSAHFDAVRVHGSALEGQSMALGSSRAVVRVVFSNGPAETGDMGQNASTTARRVLLDRVNAVAERSGLQIRYTVPYPDMCSRSTDCPAFKALPSESGASGAFSEAPASSPFGRWTCDETRVCQCDDLSGQGKCAAMYSPDLSSEVIIVICLAVVFVLIIAAAVGLVCVRHGWWARYGFPLTQHQRRVREYDGLFRGLDSGINADPGVRVYEQYQYDRALAEAHLRMLESHRPDLPDLLLDRQQQREAATTAGPDQAPLMSDLPSEEGALMSVFLDRLLGRTTSSEEVASSSAAAVYPESRPMPPQGRDPSVARRSNFDQDSFYQELSSGKFDGLFGINHSEYAVVPDAGFSDMSDSDMSDSELDGGPELGLPQGPSPGRVAVRIDSHTDDDTLTPEQDTFSEVTPLLGNIQEATTPWSLQSHTKDAAVGWSAPLSIGTMGEDFDLVPEYRYMRLEMQQLTAAQVRAQAEADAIARWRHRLFRRQQRAKRRELVKRVAFDDIPTPELGFTSELSIPQTSLSSGWTNMDAQNLPAP</sequence>
<gene>
    <name evidence="4" type="ORF">H696_03122</name>
</gene>
<feature type="compositionally biased region" description="Low complexity" evidence="1">
    <location>
        <begin position="785"/>
        <end position="796"/>
    </location>
</feature>
<evidence type="ECO:0000313" key="5">
    <source>
        <dbReference type="Proteomes" id="UP000030693"/>
    </source>
</evidence>
<dbReference type="Proteomes" id="UP000030693">
    <property type="component" value="Unassembled WGS sequence"/>
</dbReference>
<feature type="signal peptide" evidence="3">
    <location>
        <begin position="1"/>
        <end position="30"/>
    </location>
</feature>
<feature type="region of interest" description="Disordered" evidence="1">
    <location>
        <begin position="275"/>
        <end position="310"/>
    </location>
</feature>
<evidence type="ECO:0000256" key="1">
    <source>
        <dbReference type="SAM" id="MobiDB-lite"/>
    </source>
</evidence>
<keyword evidence="2" id="KW-1133">Transmembrane helix</keyword>
<keyword evidence="2" id="KW-0472">Membrane</keyword>
<name>A0A058Z9I3_FONAL</name>
<reference evidence="4" key="1">
    <citation type="submission" date="2013-04" db="EMBL/GenBank/DDBJ databases">
        <title>The Genome Sequence of Fonticula alba ATCC 38817.</title>
        <authorList>
            <consortium name="The Broad Institute Genomics Platform"/>
            <person name="Russ C."/>
            <person name="Cuomo C."/>
            <person name="Burger G."/>
            <person name="Gray M.W."/>
            <person name="Holland P.W.H."/>
            <person name="King N."/>
            <person name="Lang F.B.F."/>
            <person name="Roger A.J."/>
            <person name="Ruiz-Trillo I."/>
            <person name="Brown M."/>
            <person name="Walker B."/>
            <person name="Young S."/>
            <person name="Zeng Q."/>
            <person name="Gargeya S."/>
            <person name="Fitzgerald M."/>
            <person name="Haas B."/>
            <person name="Abouelleil A."/>
            <person name="Allen A.W."/>
            <person name="Alvarado L."/>
            <person name="Arachchi H.M."/>
            <person name="Berlin A.M."/>
            <person name="Chapman S.B."/>
            <person name="Gainer-Dewar J."/>
            <person name="Goldberg J."/>
            <person name="Griggs A."/>
            <person name="Gujja S."/>
            <person name="Hansen M."/>
            <person name="Howarth C."/>
            <person name="Imamovic A."/>
            <person name="Ireland A."/>
            <person name="Larimer J."/>
            <person name="McCowan C."/>
            <person name="Murphy C."/>
            <person name="Pearson M."/>
            <person name="Poon T.W."/>
            <person name="Priest M."/>
            <person name="Roberts A."/>
            <person name="Saif S."/>
            <person name="Shea T."/>
            <person name="Sisk P."/>
            <person name="Sykes S."/>
            <person name="Wortman J."/>
            <person name="Nusbaum C."/>
            <person name="Birren B."/>
        </authorList>
    </citation>
    <scope>NUCLEOTIDE SEQUENCE [LARGE SCALE GENOMIC DNA]</scope>
    <source>
        <strain evidence="4">ATCC 38817</strain>
    </source>
</reference>
<proteinExistence type="predicted"/>
<dbReference type="EMBL" id="KB932204">
    <property type="protein sequence ID" value="KCV70771.1"/>
    <property type="molecule type" value="Genomic_DNA"/>
</dbReference>
<keyword evidence="5" id="KW-1185">Reference proteome</keyword>
<accession>A0A058Z9I3</accession>
<evidence type="ECO:0008006" key="6">
    <source>
        <dbReference type="Google" id="ProtNLM"/>
    </source>
</evidence>
<feature type="transmembrane region" description="Helical" evidence="2">
    <location>
        <begin position="646"/>
        <end position="669"/>
    </location>
</feature>
<feature type="compositionally biased region" description="Acidic residues" evidence="1">
    <location>
        <begin position="855"/>
        <end position="866"/>
    </location>
</feature>
<dbReference type="GeneID" id="20527847"/>
<feature type="region of interest" description="Disordered" evidence="1">
    <location>
        <begin position="413"/>
        <end position="462"/>
    </location>
</feature>
<keyword evidence="2" id="KW-0812">Transmembrane</keyword>
<feature type="chain" id="PRO_5001571881" description="CUB domain-containing protein" evidence="3">
    <location>
        <begin position="31"/>
        <end position="1035"/>
    </location>
</feature>
<organism evidence="4">
    <name type="scientific">Fonticula alba</name>
    <name type="common">Slime mold</name>
    <dbReference type="NCBI Taxonomy" id="691883"/>
    <lineage>
        <taxon>Eukaryota</taxon>
        <taxon>Rotosphaerida</taxon>
        <taxon>Fonticulaceae</taxon>
        <taxon>Fonticula</taxon>
    </lineage>
</organism>
<keyword evidence="3" id="KW-0732">Signal</keyword>
<evidence type="ECO:0000256" key="2">
    <source>
        <dbReference type="SAM" id="Phobius"/>
    </source>
</evidence>
<dbReference type="AlphaFoldDB" id="A0A058Z9I3"/>
<feature type="region of interest" description="Disordered" evidence="1">
    <location>
        <begin position="785"/>
        <end position="814"/>
    </location>
</feature>